<gene>
    <name evidence="2" type="primary">LOC117646360</name>
</gene>
<keyword evidence="1" id="KW-1185">Reference proteome</keyword>
<dbReference type="Proteomes" id="UP000515158">
    <property type="component" value="Unplaced"/>
</dbReference>
<dbReference type="GeneID" id="117646360"/>
<sequence>MAAKFMNFGSVLLNGGQIYEFWGELVSEANERGSGAEIRSVEQLARSNLTILLGNPTHAQFVPVQGWGLADKVQYTEPLGMTQADVLDRVGVARDAATFMMLGSQGSQPPMLADRTRVRLFRLPIEESVTDYIVMRGWPYEGTFRRFLGRWRAAGLFEKFEQTGPANPTPDRNVLPSSFEPLTLAHAWPMLRILLEGCQWVQLRRIENSTTNPIVKLEYGPSTFLLSCSDKAYPKACYLDVVGGPSTGGKTPGS</sequence>
<protein>
    <submittedName>
        <fullName evidence="2">Uncharacterized protein LOC117646360</fullName>
    </submittedName>
</protein>
<evidence type="ECO:0000313" key="2">
    <source>
        <dbReference type="RefSeq" id="XP_034243131.1"/>
    </source>
</evidence>
<accession>A0A6P8Z0J5</accession>
<evidence type="ECO:0000313" key="1">
    <source>
        <dbReference type="Proteomes" id="UP000515158"/>
    </source>
</evidence>
<reference evidence="2" key="1">
    <citation type="submission" date="2025-08" db="UniProtKB">
        <authorList>
            <consortium name="RefSeq"/>
        </authorList>
    </citation>
    <scope>IDENTIFICATION</scope>
    <source>
        <tissue evidence="2">Total insect</tissue>
    </source>
</reference>
<proteinExistence type="predicted"/>
<dbReference type="InParanoid" id="A0A6P8Z0J5"/>
<name>A0A6P8Z0J5_THRPL</name>
<dbReference type="RefSeq" id="XP_034243131.1">
    <property type="nucleotide sequence ID" value="XM_034387240.1"/>
</dbReference>
<dbReference type="KEGG" id="tpal:117646360"/>
<dbReference type="AlphaFoldDB" id="A0A6P8Z0J5"/>
<organism evidence="2">
    <name type="scientific">Thrips palmi</name>
    <name type="common">Melon thrips</name>
    <dbReference type="NCBI Taxonomy" id="161013"/>
    <lineage>
        <taxon>Eukaryota</taxon>
        <taxon>Metazoa</taxon>
        <taxon>Ecdysozoa</taxon>
        <taxon>Arthropoda</taxon>
        <taxon>Hexapoda</taxon>
        <taxon>Insecta</taxon>
        <taxon>Pterygota</taxon>
        <taxon>Neoptera</taxon>
        <taxon>Paraneoptera</taxon>
        <taxon>Thysanoptera</taxon>
        <taxon>Terebrantia</taxon>
        <taxon>Thripoidea</taxon>
        <taxon>Thripidae</taxon>
        <taxon>Thrips</taxon>
    </lineage>
</organism>